<reference evidence="1 2" key="1">
    <citation type="submission" date="2018-06" db="EMBL/GenBank/DDBJ databases">
        <title>Genomic Encyclopedia of Type Strains, Phase IV (KMG-IV): sequencing the most valuable type-strain genomes for metagenomic binning, comparative biology and taxonomic classification.</title>
        <authorList>
            <person name="Goeker M."/>
        </authorList>
    </citation>
    <scope>NUCLEOTIDE SEQUENCE [LARGE SCALE GENOMIC DNA]</scope>
    <source>
        <strain evidence="1 2">DSM 25619</strain>
    </source>
</reference>
<sequence>MRIINSNNIIIGIDTHKATHVAVAIDKNGAN</sequence>
<proteinExistence type="predicted"/>
<evidence type="ECO:0000313" key="1">
    <source>
        <dbReference type="EMBL" id="RBO97258.1"/>
    </source>
</evidence>
<protein>
    <submittedName>
        <fullName evidence="1">Uncharacterized protein</fullName>
    </submittedName>
</protein>
<comment type="caution">
    <text evidence="1">The sequence shown here is derived from an EMBL/GenBank/DDBJ whole genome shotgun (WGS) entry which is preliminary data.</text>
</comment>
<organism evidence="1 2">
    <name type="scientific">Pseudochrobactrum asaccharolyticum</name>
    <dbReference type="NCBI Taxonomy" id="354351"/>
    <lineage>
        <taxon>Bacteria</taxon>
        <taxon>Pseudomonadati</taxon>
        <taxon>Pseudomonadota</taxon>
        <taxon>Alphaproteobacteria</taxon>
        <taxon>Hyphomicrobiales</taxon>
        <taxon>Brucellaceae</taxon>
        <taxon>Pseudochrobactrum</taxon>
    </lineage>
</organism>
<evidence type="ECO:0000313" key="2">
    <source>
        <dbReference type="Proteomes" id="UP000252893"/>
    </source>
</evidence>
<dbReference type="Proteomes" id="UP000252893">
    <property type="component" value="Unassembled WGS sequence"/>
</dbReference>
<dbReference type="EMBL" id="QNRH01000002">
    <property type="protein sequence ID" value="RBO97258.1"/>
    <property type="molecule type" value="Genomic_DNA"/>
</dbReference>
<gene>
    <name evidence="1" type="ORF">DFR47_10239</name>
</gene>
<keyword evidence="2" id="KW-1185">Reference proteome</keyword>
<dbReference type="AlphaFoldDB" id="A0A366E780"/>
<accession>A0A366E780</accession>
<name>A0A366E780_9HYPH</name>